<dbReference type="AlphaFoldDB" id="A0AAD4UUJ6"/>
<comment type="caution">
    <text evidence="2">The sequence shown here is derived from an EMBL/GenBank/DDBJ whole genome shotgun (WGS) entry which is preliminary data.</text>
</comment>
<keyword evidence="1" id="KW-0812">Transmembrane</keyword>
<sequence length="86" mass="9618">MASTREIEVESLMMYVVKRLKPVQTGGTAAGNWGRLDYFYYLIAALGATTFWCVQIGTSTKSLRATIPFKVEVEEVSKLPEERIAV</sequence>
<organism evidence="2 3">
    <name type="scientific">Prunus dulcis</name>
    <name type="common">Almond</name>
    <name type="synonym">Amygdalus dulcis</name>
    <dbReference type="NCBI Taxonomy" id="3755"/>
    <lineage>
        <taxon>Eukaryota</taxon>
        <taxon>Viridiplantae</taxon>
        <taxon>Streptophyta</taxon>
        <taxon>Embryophyta</taxon>
        <taxon>Tracheophyta</taxon>
        <taxon>Spermatophyta</taxon>
        <taxon>Magnoliopsida</taxon>
        <taxon>eudicotyledons</taxon>
        <taxon>Gunneridae</taxon>
        <taxon>Pentapetalae</taxon>
        <taxon>rosids</taxon>
        <taxon>fabids</taxon>
        <taxon>Rosales</taxon>
        <taxon>Rosaceae</taxon>
        <taxon>Amygdaloideae</taxon>
        <taxon>Amygdaleae</taxon>
        <taxon>Prunus</taxon>
    </lineage>
</organism>
<protein>
    <submittedName>
        <fullName evidence="2">Uncharacterized protein</fullName>
    </submittedName>
</protein>
<dbReference type="Proteomes" id="UP001054821">
    <property type="component" value="Chromosome 8"/>
</dbReference>
<accession>A0AAD4UUJ6</accession>
<proteinExistence type="predicted"/>
<keyword evidence="1" id="KW-0472">Membrane</keyword>
<gene>
    <name evidence="2" type="ORF">L3X38_041380</name>
</gene>
<name>A0AAD4UUJ6_PRUDU</name>
<reference evidence="2 3" key="1">
    <citation type="journal article" date="2022" name="G3 (Bethesda)">
        <title>Whole-genome sequence and methylome profiling of the almond [Prunus dulcis (Mill.) D.A. Webb] cultivar 'Nonpareil'.</title>
        <authorList>
            <person name="D'Amico-Willman K.M."/>
            <person name="Ouma W.Z."/>
            <person name="Meulia T."/>
            <person name="Sideli G.M."/>
            <person name="Gradziel T.M."/>
            <person name="Fresnedo-Ramirez J."/>
        </authorList>
    </citation>
    <scope>NUCLEOTIDE SEQUENCE [LARGE SCALE GENOMIC DNA]</scope>
    <source>
        <strain evidence="2">Clone GOH B32 T37-40</strain>
    </source>
</reference>
<evidence type="ECO:0000313" key="3">
    <source>
        <dbReference type="Proteomes" id="UP001054821"/>
    </source>
</evidence>
<dbReference type="EMBL" id="JAJFAZ020000008">
    <property type="protein sequence ID" value="KAI5312207.1"/>
    <property type="molecule type" value="Genomic_DNA"/>
</dbReference>
<feature type="transmembrane region" description="Helical" evidence="1">
    <location>
        <begin position="38"/>
        <end position="54"/>
    </location>
</feature>
<keyword evidence="1" id="KW-1133">Transmembrane helix</keyword>
<evidence type="ECO:0000313" key="2">
    <source>
        <dbReference type="EMBL" id="KAI5312207.1"/>
    </source>
</evidence>
<evidence type="ECO:0000256" key="1">
    <source>
        <dbReference type="SAM" id="Phobius"/>
    </source>
</evidence>
<keyword evidence="3" id="KW-1185">Reference proteome</keyword>